<dbReference type="Proteomes" id="UP000298551">
    <property type="component" value="Chromosome"/>
</dbReference>
<accession>A0A4D6XDL9</accession>
<dbReference type="InterPro" id="IPR009241">
    <property type="entry name" value="HigB-like"/>
</dbReference>
<protein>
    <submittedName>
        <fullName evidence="1">Type II toxin-antitoxin system RelE/ParE family toxin</fullName>
    </submittedName>
</protein>
<evidence type="ECO:0000313" key="1">
    <source>
        <dbReference type="EMBL" id="QCI15576.1"/>
    </source>
</evidence>
<sequence>MEFNRAKFHGPLKGVSFLVHLAVSDHQINVLFFRSELGNEPVRDWLKGLSREQRQLIGYEIKSVQFGWPIGMPLVRKMESGLWEIRVDLGDTAARVLFTMSEGAMVLLHGFIKKCQKTPLVDLSLARQRKTSLRRHMP</sequence>
<gene>
    <name evidence="1" type="ORF">E6B08_26660</name>
</gene>
<dbReference type="EMBL" id="CP039371">
    <property type="protein sequence ID" value="QCI15576.1"/>
    <property type="molecule type" value="Genomic_DNA"/>
</dbReference>
<organism evidence="1 2">
    <name type="scientific">Pseudomonas putida</name>
    <name type="common">Arthrobacter siderocapsulatus</name>
    <dbReference type="NCBI Taxonomy" id="303"/>
    <lineage>
        <taxon>Bacteria</taxon>
        <taxon>Pseudomonadati</taxon>
        <taxon>Pseudomonadota</taxon>
        <taxon>Gammaproteobacteria</taxon>
        <taxon>Pseudomonadales</taxon>
        <taxon>Pseudomonadaceae</taxon>
        <taxon>Pseudomonas</taxon>
    </lineage>
</organism>
<dbReference type="AlphaFoldDB" id="A0A4D6XDL9"/>
<dbReference type="Pfam" id="PF05973">
    <property type="entry name" value="Gp49"/>
    <property type="match status" value="1"/>
</dbReference>
<dbReference type="OrthoDB" id="3233388at2"/>
<reference evidence="2" key="1">
    <citation type="submission" date="2019-04" db="EMBL/GenBank/DDBJ databases">
        <title>Genome sequence of Pseudomonas putida 1290, an auxin catabolizing strain.</title>
        <authorList>
            <person name="Laird T.S."/>
            <person name="Leveau J.H.J."/>
        </authorList>
    </citation>
    <scope>NUCLEOTIDE SEQUENCE [LARGE SCALE GENOMIC DNA]</scope>
    <source>
        <strain evidence="2">1290</strain>
    </source>
</reference>
<name>A0A4D6XDL9_PSEPU</name>
<proteinExistence type="predicted"/>
<evidence type="ECO:0000313" key="2">
    <source>
        <dbReference type="Proteomes" id="UP000298551"/>
    </source>
</evidence>